<dbReference type="AlphaFoldDB" id="A0A2K0WKD7"/>
<comment type="caution">
    <text evidence="2">The sequence shown here is derived from an EMBL/GenBank/DDBJ whole genome shotgun (WGS) entry which is preliminary data.</text>
</comment>
<dbReference type="EMBL" id="MTQA01000056">
    <property type="protein sequence ID" value="PNP82734.1"/>
    <property type="molecule type" value="Genomic_DNA"/>
</dbReference>
<organism evidence="2 3">
    <name type="scientific">Gibberella nygamai</name>
    <name type="common">Bean root rot disease fungus</name>
    <name type="synonym">Fusarium nygamai</name>
    <dbReference type="NCBI Taxonomy" id="42673"/>
    <lineage>
        <taxon>Eukaryota</taxon>
        <taxon>Fungi</taxon>
        <taxon>Dikarya</taxon>
        <taxon>Ascomycota</taxon>
        <taxon>Pezizomycotina</taxon>
        <taxon>Sordariomycetes</taxon>
        <taxon>Hypocreomycetidae</taxon>
        <taxon>Hypocreales</taxon>
        <taxon>Nectriaceae</taxon>
        <taxon>Fusarium</taxon>
        <taxon>Fusarium fujikuroi species complex</taxon>
    </lineage>
</organism>
<reference evidence="2 3" key="1">
    <citation type="submission" date="2017-06" db="EMBL/GenBank/DDBJ databases">
        <title>Genome of Fusarium nygamai isolate CS10214.</title>
        <authorList>
            <person name="Gardiner D.M."/>
            <person name="Obanor F."/>
            <person name="Kazan K."/>
        </authorList>
    </citation>
    <scope>NUCLEOTIDE SEQUENCE [LARGE SCALE GENOMIC DNA]</scope>
    <source>
        <strain evidence="2 3">CS10214</strain>
    </source>
</reference>
<keyword evidence="3" id="KW-1185">Reference proteome</keyword>
<feature type="signal peptide" evidence="1">
    <location>
        <begin position="1"/>
        <end position="20"/>
    </location>
</feature>
<proteinExistence type="predicted"/>
<gene>
    <name evidence="2" type="ORF">FNYG_03965</name>
</gene>
<evidence type="ECO:0000313" key="2">
    <source>
        <dbReference type="EMBL" id="PNP82734.1"/>
    </source>
</evidence>
<dbReference type="STRING" id="42673.A0A2K0WKD7"/>
<accession>A0A2K0WKD7</accession>
<dbReference type="PROSITE" id="PS51257">
    <property type="entry name" value="PROKAR_LIPOPROTEIN"/>
    <property type="match status" value="1"/>
</dbReference>
<dbReference type="Proteomes" id="UP000236664">
    <property type="component" value="Unassembled WGS sequence"/>
</dbReference>
<keyword evidence="1" id="KW-0732">Signal</keyword>
<evidence type="ECO:0000313" key="3">
    <source>
        <dbReference type="Proteomes" id="UP000236664"/>
    </source>
</evidence>
<evidence type="ECO:0000256" key="1">
    <source>
        <dbReference type="SAM" id="SignalP"/>
    </source>
</evidence>
<dbReference type="OrthoDB" id="5099182at2759"/>
<name>A0A2K0WKD7_GIBNY</name>
<feature type="chain" id="PRO_5014335167" evidence="1">
    <location>
        <begin position="21"/>
        <end position="137"/>
    </location>
</feature>
<protein>
    <submittedName>
        <fullName evidence="2">Uncharacterized protein</fullName>
    </submittedName>
</protein>
<sequence length="137" mass="13710">MIPLRTIALSFLVMAPVAISAGACKPKSTDLTTAGSSSLQTASSSEALQSTTADLTTAIASTIETTSEAAATTSSTSCPSYTQVIPPPSGKVCAKEIGGGGFLTLSPLFLTTKLSATGFTGCAKHCADTPQAVFPSM</sequence>